<dbReference type="Proteomes" id="UP001205843">
    <property type="component" value="Unassembled WGS sequence"/>
</dbReference>
<evidence type="ECO:0000259" key="19">
    <source>
        <dbReference type="PROSITE" id="PS50894"/>
    </source>
</evidence>
<sequence>MIQAPSCQNESSRLAALQTLGLLDTAPEPRFDRLTRLAAAILGTEHAAVTLVDKDRQWFKSIHQLDVRETSRDVSFCAHAVSEGRLLVVNDALQSPAFRNNPVVTGPPHVRFYAGVPLAAPDGSLVGAFCVFDTKPRDFDEQQQRLLEDLAEIARGEINAAWSSRDAEANRRLAQKFRRRKEVAEASSREKSRFLAQISHEIRTPMNGLIGMLSLLEDSRLDREQLHYLQTAKQAGQLLLRLVDDVLDLSRIEAGRLDLKIEKMSLTELVEQTASLIKPLADQKELRFETTIAPTPVSLIRTDHTRLQQVLLNLLGNAVKFTQVGGVTLSVARTPSDDGWHLEVSDTGPGIPEAYRERIFEPFEQVPGMQAATREGAGLGLAIARYLVLGLGGSIAVDDAPGGGCRMTVMLPDLHTNPSETGVGGITISSARRLNLLVVEDDPLSQIVARQMLERDGHRVTAVGSVAEAAAMLGKNRYEAVFIDMNLPDGSGAEVVNSVAGMADEPLLIALTASPPDELEQDVRRRLAACLRKPLDRTMLRRVLEQLDGGLSENGGVFHEQGLNALLGRLGGDHALAEELFAVFEGRVPVLLADLSAALERQDRHAFRQGLHALKGQAANLGLEQVAALCSELEATERVVTPELLKRLHARVQEDLARLKRALHNRHLSR</sequence>
<evidence type="ECO:0000256" key="2">
    <source>
        <dbReference type="ARBA" id="ARBA00004429"/>
    </source>
</evidence>
<dbReference type="InterPro" id="IPR036097">
    <property type="entry name" value="HisK_dim/P_sf"/>
</dbReference>
<dbReference type="RefSeq" id="WP_253474297.1">
    <property type="nucleotide sequence ID" value="NZ_JALJXV010000002.1"/>
</dbReference>
<evidence type="ECO:0000256" key="15">
    <source>
        <dbReference type="PROSITE-ProRule" id="PRU00110"/>
    </source>
</evidence>
<dbReference type="SMART" id="SM00388">
    <property type="entry name" value="HisKA"/>
    <property type="match status" value="1"/>
</dbReference>
<keyword evidence="7" id="KW-0808">Transferase</keyword>
<dbReference type="SMART" id="SM00387">
    <property type="entry name" value="HATPase_c"/>
    <property type="match status" value="1"/>
</dbReference>
<dbReference type="SMART" id="SM00065">
    <property type="entry name" value="GAF"/>
    <property type="match status" value="1"/>
</dbReference>
<evidence type="ECO:0000256" key="8">
    <source>
        <dbReference type="ARBA" id="ARBA00022692"/>
    </source>
</evidence>
<dbReference type="Gene3D" id="1.20.120.160">
    <property type="entry name" value="HPT domain"/>
    <property type="match status" value="1"/>
</dbReference>
<evidence type="ECO:0000256" key="10">
    <source>
        <dbReference type="ARBA" id="ARBA00022777"/>
    </source>
</evidence>
<dbReference type="InterPro" id="IPR008207">
    <property type="entry name" value="Sig_transdc_His_kin_Hpt_dom"/>
</dbReference>
<keyword evidence="5" id="KW-0997">Cell inner membrane</keyword>
<dbReference type="InterPro" id="IPR036641">
    <property type="entry name" value="HPT_dom_sf"/>
</dbReference>
<evidence type="ECO:0000256" key="4">
    <source>
        <dbReference type="ARBA" id="ARBA00022475"/>
    </source>
</evidence>
<dbReference type="PROSITE" id="PS50110">
    <property type="entry name" value="RESPONSE_REGULATORY"/>
    <property type="match status" value="1"/>
</dbReference>
<accession>A0AAE3G475</accession>
<evidence type="ECO:0000256" key="16">
    <source>
        <dbReference type="PROSITE-ProRule" id="PRU00169"/>
    </source>
</evidence>
<gene>
    <name evidence="20" type="ORF">J2T57_000701</name>
</gene>
<evidence type="ECO:0000256" key="9">
    <source>
        <dbReference type="ARBA" id="ARBA00022741"/>
    </source>
</evidence>
<dbReference type="CDD" id="cd17546">
    <property type="entry name" value="REC_hyHK_CKI1_RcsC-like"/>
    <property type="match status" value="1"/>
</dbReference>
<dbReference type="InterPro" id="IPR003661">
    <property type="entry name" value="HisK_dim/P_dom"/>
</dbReference>
<feature type="domain" description="Response regulatory" evidence="18">
    <location>
        <begin position="435"/>
        <end position="548"/>
    </location>
</feature>
<keyword evidence="6 16" id="KW-0597">Phosphoprotein</keyword>
<dbReference type="PANTHER" id="PTHR43047:SF72">
    <property type="entry name" value="OSMOSENSING HISTIDINE PROTEIN KINASE SLN1"/>
    <property type="match status" value="1"/>
</dbReference>
<evidence type="ECO:0000313" key="20">
    <source>
        <dbReference type="EMBL" id="MCP1673602.1"/>
    </source>
</evidence>
<dbReference type="InterPro" id="IPR011006">
    <property type="entry name" value="CheY-like_superfamily"/>
</dbReference>
<dbReference type="SUPFAM" id="SSF55781">
    <property type="entry name" value="GAF domain-like"/>
    <property type="match status" value="1"/>
</dbReference>
<evidence type="ECO:0000259" key="18">
    <source>
        <dbReference type="PROSITE" id="PS50110"/>
    </source>
</evidence>
<evidence type="ECO:0000256" key="13">
    <source>
        <dbReference type="ARBA" id="ARBA00023012"/>
    </source>
</evidence>
<keyword evidence="9" id="KW-0547">Nucleotide-binding</keyword>
<dbReference type="CDD" id="cd00082">
    <property type="entry name" value="HisKA"/>
    <property type="match status" value="1"/>
</dbReference>
<dbReference type="Gene3D" id="3.30.450.40">
    <property type="match status" value="1"/>
</dbReference>
<dbReference type="InterPro" id="IPR005467">
    <property type="entry name" value="His_kinase_dom"/>
</dbReference>
<keyword evidence="11" id="KW-0067">ATP-binding</keyword>
<comment type="subcellular location">
    <subcellularLocation>
        <location evidence="2">Cell inner membrane</location>
        <topology evidence="2">Multi-pass membrane protein</topology>
    </subcellularLocation>
</comment>
<dbReference type="Gene3D" id="3.40.50.2300">
    <property type="match status" value="1"/>
</dbReference>
<evidence type="ECO:0000256" key="1">
    <source>
        <dbReference type="ARBA" id="ARBA00000085"/>
    </source>
</evidence>
<evidence type="ECO:0000313" key="21">
    <source>
        <dbReference type="Proteomes" id="UP001205843"/>
    </source>
</evidence>
<dbReference type="AlphaFoldDB" id="A0AAE3G475"/>
<feature type="domain" description="Histidine kinase" evidence="17">
    <location>
        <begin position="197"/>
        <end position="415"/>
    </location>
</feature>
<dbReference type="EC" id="2.7.13.3" evidence="3"/>
<dbReference type="SUPFAM" id="SSF52172">
    <property type="entry name" value="CheY-like"/>
    <property type="match status" value="1"/>
</dbReference>
<dbReference type="InterPro" id="IPR036890">
    <property type="entry name" value="HATPase_C_sf"/>
</dbReference>
<dbReference type="PRINTS" id="PR00344">
    <property type="entry name" value="BCTRLSENSOR"/>
</dbReference>
<evidence type="ECO:0000256" key="6">
    <source>
        <dbReference type="ARBA" id="ARBA00022553"/>
    </source>
</evidence>
<dbReference type="PROSITE" id="PS50894">
    <property type="entry name" value="HPT"/>
    <property type="match status" value="1"/>
</dbReference>
<dbReference type="Pfam" id="PF00512">
    <property type="entry name" value="HisKA"/>
    <property type="match status" value="1"/>
</dbReference>
<dbReference type="Pfam" id="PF02518">
    <property type="entry name" value="HATPase_c"/>
    <property type="match status" value="1"/>
</dbReference>
<dbReference type="InterPro" id="IPR003018">
    <property type="entry name" value="GAF"/>
</dbReference>
<keyword evidence="4" id="KW-1003">Cell membrane</keyword>
<dbReference type="InterPro" id="IPR029016">
    <property type="entry name" value="GAF-like_dom_sf"/>
</dbReference>
<keyword evidence="10 20" id="KW-0418">Kinase</keyword>
<dbReference type="Pfam" id="PF01627">
    <property type="entry name" value="Hpt"/>
    <property type="match status" value="1"/>
</dbReference>
<dbReference type="SUPFAM" id="SSF55874">
    <property type="entry name" value="ATPase domain of HSP90 chaperone/DNA topoisomerase II/histidine kinase"/>
    <property type="match status" value="1"/>
</dbReference>
<dbReference type="Pfam" id="PF01590">
    <property type="entry name" value="GAF"/>
    <property type="match status" value="1"/>
</dbReference>
<keyword evidence="13" id="KW-0902">Two-component regulatory system</keyword>
<proteinExistence type="predicted"/>
<name>A0AAE3G475_9GAMM</name>
<dbReference type="GO" id="GO:0009927">
    <property type="term" value="F:histidine phosphotransfer kinase activity"/>
    <property type="evidence" value="ECO:0007669"/>
    <property type="project" value="TreeGrafter"/>
</dbReference>
<dbReference type="GO" id="GO:0005524">
    <property type="term" value="F:ATP binding"/>
    <property type="evidence" value="ECO:0007669"/>
    <property type="project" value="UniProtKB-KW"/>
</dbReference>
<feature type="modified residue" description="Phosphohistidine" evidence="15">
    <location>
        <position position="612"/>
    </location>
</feature>
<feature type="modified residue" description="4-aspartylphosphate" evidence="16">
    <location>
        <position position="484"/>
    </location>
</feature>
<dbReference type="SUPFAM" id="SSF47226">
    <property type="entry name" value="Histidine-containing phosphotransfer domain, HPT domain"/>
    <property type="match status" value="1"/>
</dbReference>
<dbReference type="InterPro" id="IPR004358">
    <property type="entry name" value="Sig_transdc_His_kin-like_C"/>
</dbReference>
<dbReference type="EMBL" id="JALJXV010000002">
    <property type="protein sequence ID" value="MCP1673602.1"/>
    <property type="molecule type" value="Genomic_DNA"/>
</dbReference>
<dbReference type="PANTHER" id="PTHR43047">
    <property type="entry name" value="TWO-COMPONENT HISTIDINE PROTEIN KINASE"/>
    <property type="match status" value="1"/>
</dbReference>
<dbReference type="GO" id="GO:0005886">
    <property type="term" value="C:plasma membrane"/>
    <property type="evidence" value="ECO:0007669"/>
    <property type="project" value="UniProtKB-SubCell"/>
</dbReference>
<dbReference type="SMART" id="SM00448">
    <property type="entry name" value="REC"/>
    <property type="match status" value="1"/>
</dbReference>
<evidence type="ECO:0000256" key="14">
    <source>
        <dbReference type="ARBA" id="ARBA00023136"/>
    </source>
</evidence>
<evidence type="ECO:0000259" key="17">
    <source>
        <dbReference type="PROSITE" id="PS50109"/>
    </source>
</evidence>
<comment type="catalytic activity">
    <reaction evidence="1">
        <text>ATP + protein L-histidine = ADP + protein N-phospho-L-histidine.</text>
        <dbReference type="EC" id="2.7.13.3"/>
    </reaction>
</comment>
<evidence type="ECO:0000256" key="7">
    <source>
        <dbReference type="ARBA" id="ARBA00022679"/>
    </source>
</evidence>
<organism evidence="20 21">
    <name type="scientific">Natronocella acetinitrilica</name>
    <dbReference type="NCBI Taxonomy" id="414046"/>
    <lineage>
        <taxon>Bacteria</taxon>
        <taxon>Pseudomonadati</taxon>
        <taxon>Pseudomonadota</taxon>
        <taxon>Gammaproteobacteria</taxon>
        <taxon>Chromatiales</taxon>
        <taxon>Ectothiorhodospiraceae</taxon>
        <taxon>Natronocella</taxon>
    </lineage>
</organism>
<dbReference type="Gene3D" id="1.10.287.130">
    <property type="match status" value="1"/>
</dbReference>
<dbReference type="GO" id="GO:0000155">
    <property type="term" value="F:phosphorelay sensor kinase activity"/>
    <property type="evidence" value="ECO:0007669"/>
    <property type="project" value="InterPro"/>
</dbReference>
<dbReference type="Pfam" id="PF00072">
    <property type="entry name" value="Response_reg"/>
    <property type="match status" value="1"/>
</dbReference>
<dbReference type="Gene3D" id="3.30.565.10">
    <property type="entry name" value="Histidine kinase-like ATPase, C-terminal domain"/>
    <property type="match status" value="1"/>
</dbReference>
<keyword evidence="21" id="KW-1185">Reference proteome</keyword>
<keyword evidence="14" id="KW-0472">Membrane</keyword>
<feature type="domain" description="HPt" evidence="19">
    <location>
        <begin position="573"/>
        <end position="666"/>
    </location>
</feature>
<protein>
    <recommendedName>
        <fullName evidence="3">histidine kinase</fullName>
        <ecNumber evidence="3">2.7.13.3</ecNumber>
    </recommendedName>
</protein>
<keyword evidence="8" id="KW-0812">Transmembrane</keyword>
<evidence type="ECO:0000256" key="5">
    <source>
        <dbReference type="ARBA" id="ARBA00022519"/>
    </source>
</evidence>
<evidence type="ECO:0000256" key="3">
    <source>
        <dbReference type="ARBA" id="ARBA00012438"/>
    </source>
</evidence>
<keyword evidence="12" id="KW-1133">Transmembrane helix</keyword>
<evidence type="ECO:0000256" key="11">
    <source>
        <dbReference type="ARBA" id="ARBA00022840"/>
    </source>
</evidence>
<comment type="caution">
    <text evidence="20">The sequence shown here is derived from an EMBL/GenBank/DDBJ whole genome shotgun (WGS) entry which is preliminary data.</text>
</comment>
<reference evidence="20" key="1">
    <citation type="submission" date="2022-03" db="EMBL/GenBank/DDBJ databases">
        <title>Genomic Encyclopedia of Type Strains, Phase III (KMG-III): the genomes of soil and plant-associated and newly described type strains.</title>
        <authorList>
            <person name="Whitman W."/>
        </authorList>
    </citation>
    <scope>NUCLEOTIDE SEQUENCE</scope>
    <source>
        <strain evidence="20">ANL 6-2</strain>
    </source>
</reference>
<dbReference type="PROSITE" id="PS50109">
    <property type="entry name" value="HIS_KIN"/>
    <property type="match status" value="1"/>
</dbReference>
<dbReference type="InterPro" id="IPR001789">
    <property type="entry name" value="Sig_transdc_resp-reg_receiver"/>
</dbReference>
<dbReference type="InterPro" id="IPR003594">
    <property type="entry name" value="HATPase_dom"/>
</dbReference>
<dbReference type="SUPFAM" id="SSF47384">
    <property type="entry name" value="Homodimeric domain of signal transducing histidine kinase"/>
    <property type="match status" value="1"/>
</dbReference>
<evidence type="ECO:0000256" key="12">
    <source>
        <dbReference type="ARBA" id="ARBA00022989"/>
    </source>
</evidence>
<dbReference type="FunFam" id="1.10.287.130:FF:000002">
    <property type="entry name" value="Two-component osmosensing histidine kinase"/>
    <property type="match status" value="1"/>
</dbReference>